<evidence type="ECO:0000313" key="2">
    <source>
        <dbReference type="EMBL" id="GLB36907.1"/>
    </source>
</evidence>
<dbReference type="PANTHER" id="PTHR40124">
    <property type="match status" value="1"/>
</dbReference>
<protein>
    <recommendedName>
        <fullName evidence="1">Polysaccharide lyase 14 domain-containing protein</fullName>
    </recommendedName>
</protein>
<sequence>MLPRASSQKENSTAIALLRQLFPANVTESWTTVRGAPDALPLSDSTLHPHHSTSTKYCYVEAYGKDALKAHYPKGSYKPSAFPPGGFSFYAPGPASVDLSAAKEVTFGYSVMFPAGFDFVMGGKLPGIYGGDSDEAAVGCSGGRQDASCFSARLMWREGGQGELYTYLPPYTDSRFAANEKQCEQPKSYCNPAYGASVGRGSFAFTCGEWTTVTQVVKLNTPGEADGVLQLFVGGKKVVHVDGLMLRDSGQGRMRGLEMQTFFGGSSEDWATPKDQDVLFADFSVGVVSVL</sequence>
<dbReference type="AlphaFoldDB" id="A0A9P3PIP3"/>
<accession>A0A9P3PIP3</accession>
<feature type="domain" description="Polysaccharide lyase 14" evidence="1">
    <location>
        <begin position="64"/>
        <end position="283"/>
    </location>
</feature>
<reference evidence="2" key="1">
    <citation type="submission" date="2022-07" db="EMBL/GenBank/DDBJ databases">
        <title>The genome of Lyophyllum shimeji provides insight into the initial evolution of ectomycorrhizal fungal genome.</title>
        <authorList>
            <person name="Kobayashi Y."/>
            <person name="Shibata T."/>
            <person name="Hirakawa H."/>
            <person name="Shigenobu S."/>
            <person name="Nishiyama T."/>
            <person name="Yamada A."/>
            <person name="Hasebe M."/>
            <person name="Kawaguchi M."/>
        </authorList>
    </citation>
    <scope>NUCLEOTIDE SEQUENCE</scope>
    <source>
        <strain evidence="2">AT787</strain>
    </source>
</reference>
<organism evidence="2 3">
    <name type="scientific">Lyophyllum shimeji</name>
    <name type="common">Hon-shimeji</name>
    <name type="synonym">Tricholoma shimeji</name>
    <dbReference type="NCBI Taxonomy" id="47721"/>
    <lineage>
        <taxon>Eukaryota</taxon>
        <taxon>Fungi</taxon>
        <taxon>Dikarya</taxon>
        <taxon>Basidiomycota</taxon>
        <taxon>Agaricomycotina</taxon>
        <taxon>Agaricomycetes</taxon>
        <taxon>Agaricomycetidae</taxon>
        <taxon>Agaricales</taxon>
        <taxon>Tricholomatineae</taxon>
        <taxon>Lyophyllaceae</taxon>
        <taxon>Lyophyllum</taxon>
    </lineage>
</organism>
<comment type="caution">
    <text evidence="2">The sequence shown here is derived from an EMBL/GenBank/DDBJ whole genome shotgun (WGS) entry which is preliminary data.</text>
</comment>
<gene>
    <name evidence="2" type="ORF">LshimejAT787_0311940</name>
</gene>
<keyword evidence="3" id="KW-1185">Reference proteome</keyword>
<dbReference type="OrthoDB" id="3337916at2759"/>
<evidence type="ECO:0000313" key="3">
    <source>
        <dbReference type="Proteomes" id="UP001063166"/>
    </source>
</evidence>
<name>A0A9P3PIP3_LYOSH</name>
<dbReference type="PANTHER" id="PTHR40124:SF1">
    <property type="entry name" value="DISAGGREGATASE RELATED REPEAT PROTEIN"/>
    <property type="match status" value="1"/>
</dbReference>
<dbReference type="Proteomes" id="UP001063166">
    <property type="component" value="Unassembled WGS sequence"/>
</dbReference>
<evidence type="ECO:0000259" key="1">
    <source>
        <dbReference type="Pfam" id="PF21294"/>
    </source>
</evidence>
<proteinExistence type="predicted"/>
<dbReference type="InterPro" id="IPR048958">
    <property type="entry name" value="Polysacc_lyase_14"/>
</dbReference>
<dbReference type="Gene3D" id="2.60.120.200">
    <property type="match status" value="1"/>
</dbReference>
<dbReference type="EMBL" id="BRPK01000003">
    <property type="protein sequence ID" value="GLB36907.1"/>
    <property type="molecule type" value="Genomic_DNA"/>
</dbReference>
<dbReference type="Pfam" id="PF21294">
    <property type="entry name" value="Polysacc_lyase_14"/>
    <property type="match status" value="1"/>
</dbReference>